<dbReference type="Gene3D" id="1.10.418.60">
    <property type="entry name" value="Ncd80 complex, Nuf2 subunit"/>
    <property type="match status" value="1"/>
</dbReference>
<keyword evidence="5" id="KW-0498">Mitosis</keyword>
<comment type="subcellular location">
    <subcellularLocation>
        <location evidence="1">Chromosome</location>
        <location evidence="1">Centromere</location>
    </subcellularLocation>
</comment>
<evidence type="ECO:0000313" key="12">
    <source>
        <dbReference type="Proteomes" id="UP001347796"/>
    </source>
</evidence>
<reference evidence="11 12" key="1">
    <citation type="submission" date="2024-01" db="EMBL/GenBank/DDBJ databases">
        <title>The genome of the rayed Mediterranean limpet Patella caerulea (Linnaeus, 1758).</title>
        <authorList>
            <person name="Anh-Thu Weber A."/>
            <person name="Halstead-Nussloch G."/>
        </authorList>
    </citation>
    <scope>NUCLEOTIDE SEQUENCE [LARGE SCALE GENOMIC DNA]</scope>
    <source>
        <strain evidence="11">AATW-2023a</strain>
        <tissue evidence="11">Whole specimen</tissue>
    </source>
</reference>
<proteinExistence type="inferred from homology"/>
<dbReference type="InterPro" id="IPR038275">
    <property type="entry name" value="Nuf2_N_sf"/>
</dbReference>
<accession>A0AAN8G9L6</accession>
<keyword evidence="4" id="KW-0132">Cell division</keyword>
<evidence type="ECO:0000256" key="1">
    <source>
        <dbReference type="ARBA" id="ARBA00004584"/>
    </source>
</evidence>
<evidence type="ECO:0000256" key="5">
    <source>
        <dbReference type="ARBA" id="ARBA00022776"/>
    </source>
</evidence>
<evidence type="ECO:0000259" key="10">
    <source>
        <dbReference type="Pfam" id="PF03800"/>
    </source>
</evidence>
<name>A0AAN8G9L6_PATCE</name>
<keyword evidence="3" id="KW-0158">Chromosome</keyword>
<feature type="coiled-coil region" evidence="9">
    <location>
        <begin position="380"/>
        <end position="414"/>
    </location>
</feature>
<feature type="domain" description="Kinetochore protein Nuf2 N-terminal" evidence="10">
    <location>
        <begin position="4"/>
        <end position="146"/>
    </location>
</feature>
<evidence type="ECO:0000256" key="2">
    <source>
        <dbReference type="ARBA" id="ARBA00005498"/>
    </source>
</evidence>
<feature type="coiled-coil region" evidence="9">
    <location>
        <begin position="247"/>
        <end position="343"/>
    </location>
</feature>
<evidence type="ECO:0000313" key="11">
    <source>
        <dbReference type="EMBL" id="KAK6166491.1"/>
    </source>
</evidence>
<dbReference type="InterPro" id="IPR005549">
    <property type="entry name" value="Kinetochore_Nuf2_N"/>
</dbReference>
<dbReference type="EMBL" id="JAZGQO010000021">
    <property type="protein sequence ID" value="KAK6166491.1"/>
    <property type="molecule type" value="Genomic_DNA"/>
</dbReference>
<keyword evidence="12" id="KW-1185">Reference proteome</keyword>
<evidence type="ECO:0000256" key="6">
    <source>
        <dbReference type="ARBA" id="ARBA00023054"/>
    </source>
</evidence>
<evidence type="ECO:0000256" key="9">
    <source>
        <dbReference type="SAM" id="Coils"/>
    </source>
</evidence>
<keyword evidence="6 9" id="KW-0175">Coiled coil</keyword>
<sequence length="442" mass="52366">MAQFCFPMLRIEEITCFFHEINVDICDTDFRKPDPFKWRQIYGIILELLTNIPPDQVYQNSQQILLVKSNDVYEYPELHNESLPLMTVTLSLKRVMSTCGIKDFTVQDIIEPTLKRLIKICSAAINLYKFRTSRITIFHQLKEENEKFRDLYDDVRQKINKHKSIRAAEEPEIAQLQHEIEVFTTEMTGHHKQQSVNQKNIQEIKTDLSRKRAAKDKLKVDIINKEKQIDIISQKIVQSPEKAKNELARNQERVTTLNEDIAESRDRRTEWARQAEKFKQREAVADKLLKLLQSIKQEKDQEKTLSKDILQNTEVYQEIQSILEELATKRYQLEARLTSKQEAASKFDLQFKAKKRASHEQLEQVINQKMIYKKKNNLEAEQTESTLKQKQKVLEELRNKEQQVEERVENISSLYIELVQKFEESHEQFKGQWAHFLQCLLD</sequence>
<organism evidence="11 12">
    <name type="scientific">Patella caerulea</name>
    <name type="common">Rayed Mediterranean limpet</name>
    <dbReference type="NCBI Taxonomy" id="87958"/>
    <lineage>
        <taxon>Eukaryota</taxon>
        <taxon>Metazoa</taxon>
        <taxon>Spiralia</taxon>
        <taxon>Lophotrochozoa</taxon>
        <taxon>Mollusca</taxon>
        <taxon>Gastropoda</taxon>
        <taxon>Patellogastropoda</taxon>
        <taxon>Patelloidea</taxon>
        <taxon>Patellidae</taxon>
        <taxon>Patella</taxon>
    </lineage>
</organism>
<keyword evidence="7" id="KW-0131">Cell cycle</keyword>
<dbReference type="Proteomes" id="UP001347796">
    <property type="component" value="Unassembled WGS sequence"/>
</dbReference>
<dbReference type="GO" id="GO:0051301">
    <property type="term" value="P:cell division"/>
    <property type="evidence" value="ECO:0007669"/>
    <property type="project" value="UniProtKB-KW"/>
</dbReference>
<keyword evidence="8" id="KW-0137">Centromere</keyword>
<protein>
    <recommendedName>
        <fullName evidence="10">Kinetochore protein Nuf2 N-terminal domain-containing protein</fullName>
    </recommendedName>
</protein>
<evidence type="ECO:0000256" key="3">
    <source>
        <dbReference type="ARBA" id="ARBA00022454"/>
    </source>
</evidence>
<gene>
    <name evidence="11" type="ORF">SNE40_023165</name>
</gene>
<dbReference type="Pfam" id="PF03800">
    <property type="entry name" value="Nuf2"/>
    <property type="match status" value="1"/>
</dbReference>
<comment type="similarity">
    <text evidence="2">Belongs to the NUF2 family.</text>
</comment>
<evidence type="ECO:0000256" key="4">
    <source>
        <dbReference type="ARBA" id="ARBA00022618"/>
    </source>
</evidence>
<dbReference type="GO" id="GO:0031262">
    <property type="term" value="C:Ndc80 complex"/>
    <property type="evidence" value="ECO:0007669"/>
    <property type="project" value="InterPro"/>
</dbReference>
<evidence type="ECO:0000256" key="7">
    <source>
        <dbReference type="ARBA" id="ARBA00023306"/>
    </source>
</evidence>
<evidence type="ECO:0000256" key="8">
    <source>
        <dbReference type="ARBA" id="ARBA00023328"/>
    </source>
</evidence>
<comment type="caution">
    <text evidence="11">The sequence shown here is derived from an EMBL/GenBank/DDBJ whole genome shotgun (WGS) entry which is preliminary data.</text>
</comment>
<dbReference type="AlphaFoldDB" id="A0AAN8G9L6"/>